<dbReference type="Gene3D" id="2.30.110.10">
    <property type="entry name" value="Electron Transport, Fmn-binding Protein, Chain A"/>
    <property type="match status" value="1"/>
</dbReference>
<dbReference type="RefSeq" id="WP_344095362.1">
    <property type="nucleotide sequence ID" value="NZ_BAAAOG010000005.1"/>
</dbReference>
<keyword evidence="1" id="KW-0812">Transmembrane</keyword>
<feature type="transmembrane region" description="Helical" evidence="1">
    <location>
        <begin position="75"/>
        <end position="94"/>
    </location>
</feature>
<gene>
    <name evidence="2" type="ORF">GCM10009776_26300</name>
</gene>
<dbReference type="InterPro" id="IPR012349">
    <property type="entry name" value="Split_barrel_FMN-bd"/>
</dbReference>
<comment type="caution">
    <text evidence="2">The sequence shown here is derived from an EMBL/GenBank/DDBJ whole genome shotgun (WGS) entry which is preliminary data.</text>
</comment>
<evidence type="ECO:0000313" key="3">
    <source>
        <dbReference type="Proteomes" id="UP001499933"/>
    </source>
</evidence>
<sequence length="241" mass="24658">MSVRSIMRTAVGAALLVNAVPHGVSGVQGSPFPSPFADPPGVGMSPPLVNVGWSAANAIAGSWMLRRGIRSTGEAVGAVAGAVAMAAVISYHFGDVLQGGIGFRGVRGRRGERGSSGPPRGLVKAIEPLAAALAGRRGFPLWAVIHHRGRRSGTDYATPIAVVPTLDPSVVLIGLPWGPRTNWALNVVAAGGGTLTWKGGEHITASPRILEPTDASKLSKPFFSGIVGRMPAAIVLTLAST</sequence>
<reference evidence="2 3" key="1">
    <citation type="journal article" date="2019" name="Int. J. Syst. Evol. Microbiol.">
        <title>The Global Catalogue of Microorganisms (GCM) 10K type strain sequencing project: providing services to taxonomists for standard genome sequencing and annotation.</title>
        <authorList>
            <consortium name="The Broad Institute Genomics Platform"/>
            <consortium name="The Broad Institute Genome Sequencing Center for Infectious Disease"/>
            <person name="Wu L."/>
            <person name="Ma J."/>
        </authorList>
    </citation>
    <scope>NUCLEOTIDE SEQUENCE [LARGE SCALE GENOMIC DNA]</scope>
    <source>
        <strain evidence="2 3">JCM 14901</strain>
    </source>
</reference>
<keyword evidence="1" id="KW-1133">Transmembrane helix</keyword>
<dbReference type="Proteomes" id="UP001499933">
    <property type="component" value="Unassembled WGS sequence"/>
</dbReference>
<keyword evidence="1" id="KW-0472">Membrane</keyword>
<evidence type="ECO:0000313" key="2">
    <source>
        <dbReference type="EMBL" id="GAA1962368.1"/>
    </source>
</evidence>
<name>A0ABN2R2F2_9MICO</name>
<organism evidence="2 3">
    <name type="scientific">Microbacterium deminutum</name>
    <dbReference type="NCBI Taxonomy" id="344164"/>
    <lineage>
        <taxon>Bacteria</taxon>
        <taxon>Bacillati</taxon>
        <taxon>Actinomycetota</taxon>
        <taxon>Actinomycetes</taxon>
        <taxon>Micrococcales</taxon>
        <taxon>Microbacteriaceae</taxon>
        <taxon>Microbacterium</taxon>
    </lineage>
</organism>
<proteinExistence type="predicted"/>
<dbReference type="EMBL" id="BAAAOG010000005">
    <property type="protein sequence ID" value="GAA1962368.1"/>
    <property type="molecule type" value="Genomic_DNA"/>
</dbReference>
<keyword evidence="3" id="KW-1185">Reference proteome</keyword>
<accession>A0ABN2R2F2</accession>
<protein>
    <recommendedName>
        <fullName evidence="4">Nitroreductase family deazaflavin-dependent oxidoreductase</fullName>
    </recommendedName>
</protein>
<evidence type="ECO:0008006" key="4">
    <source>
        <dbReference type="Google" id="ProtNLM"/>
    </source>
</evidence>
<evidence type="ECO:0000256" key="1">
    <source>
        <dbReference type="SAM" id="Phobius"/>
    </source>
</evidence>